<proteinExistence type="predicted"/>
<comment type="caution">
    <text evidence="2">The sequence shown here is derived from an EMBL/GenBank/DDBJ whole genome shotgun (WGS) entry which is preliminary data.</text>
</comment>
<evidence type="ECO:0000313" key="3">
    <source>
        <dbReference type="Proteomes" id="UP000276133"/>
    </source>
</evidence>
<organism evidence="2 3">
    <name type="scientific">Brachionus plicatilis</name>
    <name type="common">Marine rotifer</name>
    <name type="synonym">Brachionus muelleri</name>
    <dbReference type="NCBI Taxonomy" id="10195"/>
    <lineage>
        <taxon>Eukaryota</taxon>
        <taxon>Metazoa</taxon>
        <taxon>Spiralia</taxon>
        <taxon>Gnathifera</taxon>
        <taxon>Rotifera</taxon>
        <taxon>Eurotatoria</taxon>
        <taxon>Monogononta</taxon>
        <taxon>Pseudotrocha</taxon>
        <taxon>Ploima</taxon>
        <taxon>Brachionidae</taxon>
        <taxon>Brachionus</taxon>
    </lineage>
</organism>
<protein>
    <recommendedName>
        <fullName evidence="4">Transmembrane protein</fullName>
    </recommendedName>
</protein>
<dbReference type="EMBL" id="REGN01005208">
    <property type="protein sequence ID" value="RNA14333.1"/>
    <property type="molecule type" value="Genomic_DNA"/>
</dbReference>
<dbReference type="Proteomes" id="UP000276133">
    <property type="component" value="Unassembled WGS sequence"/>
</dbReference>
<accession>A0A3M7QSS9</accession>
<evidence type="ECO:0000313" key="2">
    <source>
        <dbReference type="EMBL" id="RNA14333.1"/>
    </source>
</evidence>
<sequence>MKKNQKKNLNPYNSDKRYFGYLPGPLVQQQEQQQQKKEKKILLHIVIKFFNFVLFLSSLCLWTTTLPRLSLSGCDMYISSGSPLFSQNKHLSFMFTLSLHLNLLKHDSAPYDEDSHDEQESDFFFKNSLKSIPWLLRGSFFLDTFGENELVELIDDSKLYFIGFFLICFAFVGL</sequence>
<gene>
    <name evidence="2" type="ORF">BpHYR1_011276</name>
</gene>
<reference evidence="2 3" key="1">
    <citation type="journal article" date="2018" name="Sci. Rep.">
        <title>Genomic signatures of local adaptation to the degree of environmental predictability in rotifers.</title>
        <authorList>
            <person name="Franch-Gras L."/>
            <person name="Hahn C."/>
            <person name="Garcia-Roger E.M."/>
            <person name="Carmona M.J."/>
            <person name="Serra M."/>
            <person name="Gomez A."/>
        </authorList>
    </citation>
    <scope>NUCLEOTIDE SEQUENCE [LARGE SCALE GENOMIC DNA]</scope>
    <source>
        <strain evidence="2">HYR1</strain>
    </source>
</reference>
<keyword evidence="1" id="KW-1133">Transmembrane helix</keyword>
<feature type="transmembrane region" description="Helical" evidence="1">
    <location>
        <begin position="41"/>
        <end position="64"/>
    </location>
</feature>
<keyword evidence="3" id="KW-1185">Reference proteome</keyword>
<evidence type="ECO:0000256" key="1">
    <source>
        <dbReference type="SAM" id="Phobius"/>
    </source>
</evidence>
<evidence type="ECO:0008006" key="4">
    <source>
        <dbReference type="Google" id="ProtNLM"/>
    </source>
</evidence>
<keyword evidence="1" id="KW-0812">Transmembrane</keyword>
<name>A0A3M7QSS9_BRAPC</name>
<keyword evidence="1" id="KW-0472">Membrane</keyword>
<dbReference type="AlphaFoldDB" id="A0A3M7QSS9"/>